<evidence type="ECO:0000313" key="20">
    <source>
        <dbReference type="EMBL" id="KAG8452748.1"/>
    </source>
</evidence>
<dbReference type="GO" id="GO:0016042">
    <property type="term" value="P:lipid catabolic process"/>
    <property type="evidence" value="ECO:0007669"/>
    <property type="project" value="UniProtKB-KW"/>
</dbReference>
<comment type="caution">
    <text evidence="20">The sequence shown here is derived from an EMBL/GenBank/DDBJ whole genome shotgun (WGS) entry which is preliminary data.</text>
</comment>
<feature type="compositionally biased region" description="Polar residues" evidence="18">
    <location>
        <begin position="106"/>
        <end position="125"/>
    </location>
</feature>
<dbReference type="PANTHER" id="PTHR21068">
    <property type="entry name" value="SPARTIN"/>
    <property type="match status" value="1"/>
</dbReference>
<evidence type="ECO:0000256" key="4">
    <source>
        <dbReference type="ARBA" id="ARBA00022448"/>
    </source>
</evidence>
<organism evidence="20 21">
    <name type="scientific">Hymenochirus boettgeri</name>
    <name type="common">Congo dwarf clawed frog</name>
    <dbReference type="NCBI Taxonomy" id="247094"/>
    <lineage>
        <taxon>Eukaryota</taxon>
        <taxon>Metazoa</taxon>
        <taxon>Chordata</taxon>
        <taxon>Craniata</taxon>
        <taxon>Vertebrata</taxon>
        <taxon>Euteleostomi</taxon>
        <taxon>Amphibia</taxon>
        <taxon>Batrachia</taxon>
        <taxon>Anura</taxon>
        <taxon>Pipoidea</taxon>
        <taxon>Pipidae</taxon>
        <taxon>Pipinae</taxon>
        <taxon>Hymenochirus</taxon>
    </lineage>
</organism>
<dbReference type="GO" id="GO:0005811">
    <property type="term" value="C:lipid droplet"/>
    <property type="evidence" value="ECO:0007669"/>
    <property type="project" value="UniProtKB-SubCell"/>
</dbReference>
<dbReference type="GO" id="GO:0030496">
    <property type="term" value="C:midbody"/>
    <property type="evidence" value="ECO:0007669"/>
    <property type="project" value="UniProtKB-SubCell"/>
</dbReference>
<comment type="subcellular location">
    <subcellularLocation>
        <location evidence="2">Cytoplasm</location>
    </subcellularLocation>
    <subcellularLocation>
        <location evidence="3">Lipid droplet</location>
    </subcellularLocation>
    <subcellularLocation>
        <location evidence="1">Midbody</location>
    </subcellularLocation>
</comment>
<accession>A0A8T2K850</accession>
<dbReference type="InterPro" id="IPR045036">
    <property type="entry name" value="Spartin-like"/>
</dbReference>
<dbReference type="AlphaFoldDB" id="A0A8T2K850"/>
<dbReference type="GO" id="GO:0051301">
    <property type="term" value="P:cell division"/>
    <property type="evidence" value="ECO:0007669"/>
    <property type="project" value="TreeGrafter"/>
</dbReference>
<keyword evidence="7" id="KW-0597">Phosphoprotein</keyword>
<dbReference type="OrthoDB" id="20821at2759"/>
<dbReference type="GO" id="GO:0006869">
    <property type="term" value="P:lipid transport"/>
    <property type="evidence" value="ECO:0007669"/>
    <property type="project" value="UniProtKB-KW"/>
</dbReference>
<dbReference type="GO" id="GO:0005886">
    <property type="term" value="C:plasma membrane"/>
    <property type="evidence" value="ECO:0007669"/>
    <property type="project" value="TreeGrafter"/>
</dbReference>
<keyword evidence="9" id="KW-0832">Ubl conjugation</keyword>
<dbReference type="FunFam" id="1.20.58.80:FF:000009">
    <property type="entry name" value="spartin isoform X1"/>
    <property type="match status" value="1"/>
</dbReference>
<evidence type="ECO:0000256" key="9">
    <source>
        <dbReference type="ARBA" id="ARBA00022843"/>
    </source>
</evidence>
<dbReference type="GO" id="GO:0008289">
    <property type="term" value="F:lipid binding"/>
    <property type="evidence" value="ECO:0007669"/>
    <property type="project" value="UniProtKB-KW"/>
</dbReference>
<keyword evidence="13" id="KW-0443">Lipid metabolism</keyword>
<dbReference type="GO" id="GO:0030514">
    <property type="term" value="P:negative regulation of BMP signaling pathway"/>
    <property type="evidence" value="ECO:0007669"/>
    <property type="project" value="TreeGrafter"/>
</dbReference>
<evidence type="ECO:0000256" key="13">
    <source>
        <dbReference type="ARBA" id="ARBA00023098"/>
    </source>
</evidence>
<evidence type="ECO:0000256" key="15">
    <source>
        <dbReference type="ARBA" id="ARBA00054810"/>
    </source>
</evidence>
<dbReference type="PANTHER" id="PTHR21068:SF43">
    <property type="entry name" value="SPARTIN"/>
    <property type="match status" value="1"/>
</dbReference>
<feature type="compositionally biased region" description="Basic and acidic residues" evidence="18">
    <location>
        <begin position="126"/>
        <end position="136"/>
    </location>
</feature>
<name>A0A8T2K850_9PIPI</name>
<sequence>MEKKTPPETLENTILRSIEDEYRKAFIYINKGLNTDETGYKEEARNYYMQGREHLIRGLNISVQRPGYAGQNWDTARQMQVKMEETLENVNTRLNILQQSISSLADNPSAENASVQTETQDQTLQPKEKEKPERPTLPKSLNIQQRTFPVNEASYVPGSEPAVAMNPFMGAAAPPVYTPQATDGHYTVSYGTESGELSFVGDGFYSRKAQPPPVQSLGVDAEELILIPQGVQIFFVTPEGLVSAPSYPGYLRIVKFMDTSSEMAQNRPPAFLQVCDWLYPLMCNHSPVLRSNSGAYMFPDMMSEAPGSYVGVVLSSELPVADQELFEDLLKQMSDLKIQPFEASEVIDLSHTIHIVPIPEEEKGQVPEWSQRVAQGIMSGASWISWGLVKGAELTEKAIHKGASKLREHIQPEDKPLEVSPTVAKGLHVAKQATGGAVKVSQFLVDGVCSIASCVGRELAPHVKKHGSKLLPESLKKDKDGKSPLNGAMVVAASGVQGFATVWQGLELAGKNIAKSVASETVHTVKHKYGNDAGHATDHAVNSAINVGVTAFNVDNIGIKAIVKKTAKETSHAILDEYKILEKEEKKEEKD</sequence>
<evidence type="ECO:0000256" key="7">
    <source>
        <dbReference type="ARBA" id="ARBA00022553"/>
    </source>
</evidence>
<evidence type="ECO:0000259" key="19">
    <source>
        <dbReference type="SMART" id="SM00745"/>
    </source>
</evidence>
<keyword evidence="12" id="KW-0445">Lipid transport</keyword>
<evidence type="ECO:0000256" key="18">
    <source>
        <dbReference type="SAM" id="MobiDB-lite"/>
    </source>
</evidence>
<dbReference type="SMART" id="SM00745">
    <property type="entry name" value="MIT"/>
    <property type="match status" value="1"/>
</dbReference>
<gene>
    <name evidence="20" type="ORF">GDO86_004513</name>
</gene>
<keyword evidence="8" id="KW-0551">Lipid droplet</keyword>
<dbReference type="InterPro" id="IPR007330">
    <property type="entry name" value="MIT_dom"/>
</dbReference>
<evidence type="ECO:0000256" key="8">
    <source>
        <dbReference type="ARBA" id="ARBA00022677"/>
    </source>
</evidence>
<evidence type="ECO:0000256" key="6">
    <source>
        <dbReference type="ARBA" id="ARBA00022499"/>
    </source>
</evidence>
<evidence type="ECO:0000256" key="14">
    <source>
        <dbReference type="ARBA" id="ARBA00023121"/>
    </source>
</evidence>
<evidence type="ECO:0000256" key="17">
    <source>
        <dbReference type="ARBA" id="ARBA00067916"/>
    </source>
</evidence>
<evidence type="ECO:0000256" key="16">
    <source>
        <dbReference type="ARBA" id="ARBA00064034"/>
    </source>
</evidence>
<evidence type="ECO:0000256" key="11">
    <source>
        <dbReference type="ARBA" id="ARBA00022990"/>
    </source>
</evidence>
<dbReference type="EMBL" id="JAACNH010000002">
    <property type="protein sequence ID" value="KAG8452748.1"/>
    <property type="molecule type" value="Genomic_DNA"/>
</dbReference>
<keyword evidence="14" id="KW-0446">Lipid-binding</keyword>
<keyword evidence="21" id="KW-1185">Reference proteome</keyword>
<dbReference type="InterPro" id="IPR036181">
    <property type="entry name" value="MIT_dom_sf"/>
</dbReference>
<comment type="function">
    <text evidence="15">Lipophagy receptor that plays an important role in lipid droplet (LD) turnover in motor neurons. Localizes to LDs and interacts with components of the autophagy machinery, such as MAP1LC3A/C proteins to deliver LDs to autophagosomes for degradation via lipophagy. Lipid transfer protein required for lipid droplet degradation, including by lipophagy. Can bind and transfer all lipid species found in lipid droplets, from phospholipids to triglycerides and sterol esters but the direction of lipid transfer by spartin and its cargos are unknown. May be implicated in endosomal trafficking, or microtubule dynamics, or both. Participates in cytokinesis.</text>
</comment>
<dbReference type="InterPro" id="IPR009686">
    <property type="entry name" value="Senescence/spartin_C"/>
</dbReference>
<comment type="subunit">
    <text evidence="16">Interacts with ITCH and WWP1. Interacts (via MIT domain) with IST1; leading to the recruitment of SPART to midbodies. Interacts with MAP1LC3A and MAP1LC3C.</text>
</comment>
<reference evidence="20" key="1">
    <citation type="thesis" date="2020" institute="ProQuest LLC" country="789 East Eisenhower Parkway, Ann Arbor, MI, USA">
        <title>Comparative Genomics and Chromosome Evolution.</title>
        <authorList>
            <person name="Mudd A.B."/>
        </authorList>
    </citation>
    <scope>NUCLEOTIDE SEQUENCE</scope>
    <source>
        <strain evidence="20">Female2</strain>
        <tissue evidence="20">Blood</tissue>
    </source>
</reference>
<dbReference type="Pfam" id="PF06911">
    <property type="entry name" value="Senescence"/>
    <property type="match status" value="1"/>
</dbReference>
<evidence type="ECO:0000256" key="1">
    <source>
        <dbReference type="ARBA" id="ARBA00004214"/>
    </source>
</evidence>
<dbReference type="GO" id="GO:0061724">
    <property type="term" value="P:lipophagy"/>
    <property type="evidence" value="ECO:0007669"/>
    <property type="project" value="UniProtKB-ARBA"/>
</dbReference>
<feature type="domain" description="MIT" evidence="19">
    <location>
        <begin position="18"/>
        <end position="96"/>
    </location>
</feature>
<evidence type="ECO:0000256" key="12">
    <source>
        <dbReference type="ARBA" id="ARBA00023055"/>
    </source>
</evidence>
<evidence type="ECO:0000256" key="10">
    <source>
        <dbReference type="ARBA" id="ARBA00022963"/>
    </source>
</evidence>
<keyword evidence="10" id="KW-0442">Lipid degradation</keyword>
<keyword evidence="11" id="KW-0007">Acetylation</keyword>
<keyword evidence="4" id="KW-0813">Transport</keyword>
<proteinExistence type="predicted"/>
<keyword evidence="5" id="KW-0963">Cytoplasm</keyword>
<keyword evidence="6" id="KW-1017">Isopeptide bond</keyword>
<feature type="region of interest" description="Disordered" evidence="18">
    <location>
        <begin position="106"/>
        <end position="144"/>
    </location>
</feature>
<evidence type="ECO:0000256" key="5">
    <source>
        <dbReference type="ARBA" id="ARBA00022490"/>
    </source>
</evidence>
<dbReference type="Proteomes" id="UP000812440">
    <property type="component" value="Chromosome 2"/>
</dbReference>
<dbReference type="Gene3D" id="1.20.58.80">
    <property type="entry name" value="Phosphotransferase system, lactose/cellobiose-type IIA subunit"/>
    <property type="match status" value="1"/>
</dbReference>
<dbReference type="GO" id="GO:0005737">
    <property type="term" value="C:cytoplasm"/>
    <property type="evidence" value="ECO:0007669"/>
    <property type="project" value="UniProtKB-SubCell"/>
</dbReference>
<evidence type="ECO:0000313" key="21">
    <source>
        <dbReference type="Proteomes" id="UP000812440"/>
    </source>
</evidence>
<dbReference type="SUPFAM" id="SSF116846">
    <property type="entry name" value="MIT domain"/>
    <property type="match status" value="1"/>
</dbReference>
<protein>
    <recommendedName>
        <fullName evidence="17">Spartin</fullName>
    </recommendedName>
</protein>
<evidence type="ECO:0000256" key="2">
    <source>
        <dbReference type="ARBA" id="ARBA00004496"/>
    </source>
</evidence>
<evidence type="ECO:0000256" key="3">
    <source>
        <dbReference type="ARBA" id="ARBA00004502"/>
    </source>
</evidence>